<accession>A0A0D2I3V7</accession>
<dbReference type="Proteomes" id="UP000053789">
    <property type="component" value="Unassembled WGS sequence"/>
</dbReference>
<evidence type="ECO:0000259" key="1">
    <source>
        <dbReference type="Pfam" id="PF00561"/>
    </source>
</evidence>
<feature type="domain" description="AB hydrolase-1" evidence="1">
    <location>
        <begin position="25"/>
        <end position="278"/>
    </location>
</feature>
<dbReference type="SUPFAM" id="SSF53474">
    <property type="entry name" value="alpha/beta-Hydrolases"/>
    <property type="match status" value="1"/>
</dbReference>
<evidence type="ECO:0000313" key="3">
    <source>
        <dbReference type="Proteomes" id="UP000053789"/>
    </source>
</evidence>
<dbReference type="AlphaFoldDB" id="A0A0D2I3V7"/>
<dbReference type="GeneID" id="27700464"/>
<reference evidence="2" key="1">
    <citation type="submission" date="2015-01" db="EMBL/GenBank/DDBJ databases">
        <title>The Genome Sequence of Cladophialophora bantiana CBS 173.52.</title>
        <authorList>
            <consortium name="The Broad Institute Genomics Platform"/>
            <person name="Cuomo C."/>
            <person name="de Hoog S."/>
            <person name="Gorbushina A."/>
            <person name="Stielow B."/>
            <person name="Teixiera M."/>
            <person name="Abouelleil A."/>
            <person name="Chapman S.B."/>
            <person name="Priest M."/>
            <person name="Young S.K."/>
            <person name="Wortman J."/>
            <person name="Nusbaum C."/>
            <person name="Birren B."/>
        </authorList>
    </citation>
    <scope>NUCLEOTIDE SEQUENCE [LARGE SCALE GENOMIC DNA]</scope>
    <source>
        <strain evidence="2">CBS 173.52</strain>
    </source>
</reference>
<organism evidence="2 3">
    <name type="scientific">Cladophialophora bantiana (strain ATCC 10958 / CBS 173.52 / CDC B-1940 / NIH 8579)</name>
    <name type="common">Xylohypha bantiana</name>
    <dbReference type="NCBI Taxonomy" id="1442370"/>
    <lineage>
        <taxon>Eukaryota</taxon>
        <taxon>Fungi</taxon>
        <taxon>Dikarya</taxon>
        <taxon>Ascomycota</taxon>
        <taxon>Pezizomycotina</taxon>
        <taxon>Eurotiomycetes</taxon>
        <taxon>Chaetothyriomycetidae</taxon>
        <taxon>Chaetothyriales</taxon>
        <taxon>Herpotrichiellaceae</taxon>
        <taxon>Cladophialophora</taxon>
    </lineage>
</organism>
<dbReference type="InterPro" id="IPR000073">
    <property type="entry name" value="AB_hydrolase_1"/>
</dbReference>
<dbReference type="RefSeq" id="XP_016618238.1">
    <property type="nucleotide sequence ID" value="XM_016765269.1"/>
</dbReference>
<dbReference type="VEuPathDB" id="FungiDB:Z519_07536"/>
<proteinExistence type="predicted"/>
<dbReference type="EMBL" id="KN846990">
    <property type="protein sequence ID" value="KIW91569.1"/>
    <property type="molecule type" value="Genomic_DNA"/>
</dbReference>
<name>A0A0D2I3V7_CLAB1</name>
<protein>
    <recommendedName>
        <fullName evidence="1">AB hydrolase-1 domain-containing protein</fullName>
    </recommendedName>
</protein>
<gene>
    <name evidence="2" type="ORF">Z519_07536</name>
</gene>
<dbReference type="OrthoDB" id="294702at2759"/>
<dbReference type="PANTHER" id="PTHR43433">
    <property type="entry name" value="HYDROLASE, ALPHA/BETA FOLD FAMILY PROTEIN"/>
    <property type="match status" value="1"/>
</dbReference>
<evidence type="ECO:0000313" key="2">
    <source>
        <dbReference type="EMBL" id="KIW91569.1"/>
    </source>
</evidence>
<dbReference type="InterPro" id="IPR050471">
    <property type="entry name" value="AB_hydrolase"/>
</dbReference>
<dbReference type="InterPro" id="IPR029058">
    <property type="entry name" value="AB_hydrolase_fold"/>
</dbReference>
<keyword evidence="3" id="KW-1185">Reference proteome</keyword>
<dbReference type="Gene3D" id="3.40.50.1820">
    <property type="entry name" value="alpha/beta hydrolase"/>
    <property type="match status" value="1"/>
</dbReference>
<dbReference type="Pfam" id="PF00561">
    <property type="entry name" value="Abhydrolase_1"/>
    <property type="match status" value="1"/>
</dbReference>
<sequence>MAKQLTLSDGRNLDYTITGAKDGFPLIWCHGTPSGYIPIPALTRSCEQKGLKLITFSRSGYGGSSRRKGRNIVDDVDDVRALLKHLGEDKFVVGGWSGGGPHSLACAAKLEGCVASIVIAGVAPYNAEGLDWLAGQGQDNIDEYAAAMKGEDALREYCEAQRPGLISSTAAGIIEQLSAILPEVDKRALRESAELGSFLEQTMREGLKSSCDGWIDDDFAFLAPWGFDVADIKVPVFLYQGSEDLMVPFAHGQWLGSHINQKYLTNHLEQGEGHISIFLGRVDTMLDEIKAVVDDKTQ</sequence>
<dbReference type="PANTHER" id="PTHR43433:SF5">
    <property type="entry name" value="AB HYDROLASE-1 DOMAIN-CONTAINING PROTEIN"/>
    <property type="match status" value="1"/>
</dbReference>
<dbReference type="HOGENOM" id="CLU_020336_49_0_1"/>